<comment type="function">
    <text evidence="7">Presumably involved in the processing and regular turnover of intracellular proteins. Catalyzes the removal of unsubstituted N-terminal amino acids from various peptides.</text>
</comment>
<dbReference type="NCBIfam" id="NF002073">
    <property type="entry name" value="PRK00913.1-2"/>
    <property type="match status" value="1"/>
</dbReference>
<dbReference type="SUPFAM" id="SSF52949">
    <property type="entry name" value="Macro domain-like"/>
    <property type="match status" value="1"/>
</dbReference>
<feature type="active site" evidence="7">
    <location>
        <position position="265"/>
    </location>
</feature>
<reference evidence="9 10" key="1">
    <citation type="journal article" date="2010" name="Stand. Genomic Sci.">
        <title>Non-contiguous finished genome sequence of Aminomonas paucivorans type strain (GLU-3).</title>
        <authorList>
            <person name="Pitluck S."/>
            <person name="Yasawong M."/>
            <person name="Held B."/>
            <person name="Lapidus A."/>
            <person name="Nolan M."/>
            <person name="Copeland A."/>
            <person name="Lucas S."/>
            <person name="Del Rio T.G."/>
            <person name="Tice H."/>
            <person name="Cheng J.F."/>
            <person name="Chertkov O."/>
            <person name="Goodwin L."/>
            <person name="Tapia R."/>
            <person name="Han C."/>
            <person name="Liolios K."/>
            <person name="Ivanova N."/>
            <person name="Mavromatis K."/>
            <person name="Ovchinnikova G."/>
            <person name="Pati A."/>
            <person name="Chen A."/>
            <person name="Palaniappan K."/>
            <person name="Land M."/>
            <person name="Hauser L."/>
            <person name="Chang Y.J."/>
            <person name="Jeffries C.D."/>
            <person name="Pukall R."/>
            <person name="Spring S."/>
            <person name="Rohde M."/>
            <person name="Sikorski J."/>
            <person name="Goker M."/>
            <person name="Woyke T."/>
            <person name="Bristow J."/>
            <person name="Eisen J.A."/>
            <person name="Markowitz V."/>
            <person name="Hugenholtz P."/>
            <person name="Kyrpides N.C."/>
            <person name="Klenk H.P."/>
        </authorList>
    </citation>
    <scope>NUCLEOTIDE SEQUENCE [LARGE SCALE GENOMIC DNA]</scope>
    <source>
        <strain evidence="9 10">DSM 12260</strain>
    </source>
</reference>
<protein>
    <recommendedName>
        <fullName evidence="7">Probable cytosol aminopeptidase</fullName>
        <ecNumber evidence="7">3.4.11.1</ecNumber>
    </recommendedName>
    <alternativeName>
        <fullName evidence="7">Leucine aminopeptidase</fullName>
        <shortName evidence="7">LAP</shortName>
        <ecNumber evidence="7">3.4.11.10</ecNumber>
    </alternativeName>
    <alternativeName>
        <fullName evidence="7">Leucyl aminopeptidase</fullName>
    </alternativeName>
</protein>
<dbReference type="InterPro" id="IPR000819">
    <property type="entry name" value="Peptidase_M17_C"/>
</dbReference>
<keyword evidence="7" id="KW-0479">Metal-binding</keyword>
<dbReference type="InterPro" id="IPR011356">
    <property type="entry name" value="Leucine_aapep/pepB"/>
</dbReference>
<evidence type="ECO:0000256" key="6">
    <source>
        <dbReference type="ARBA" id="ARBA00022801"/>
    </source>
</evidence>
<dbReference type="CDD" id="cd00433">
    <property type="entry name" value="Peptidase_M17"/>
    <property type="match status" value="1"/>
</dbReference>
<dbReference type="InterPro" id="IPR043472">
    <property type="entry name" value="Macro_dom-like"/>
</dbReference>
<feature type="binding site" evidence="7">
    <location>
        <position position="253"/>
    </location>
    <ligand>
        <name>Mn(2+)</name>
        <dbReference type="ChEBI" id="CHEBI:29035"/>
        <label>2</label>
    </ligand>
</feature>
<keyword evidence="5 7" id="KW-0645">Protease</keyword>
<dbReference type="RefSeq" id="WP_006301521.1">
    <property type="nucleotide sequence ID" value="NZ_CM001022.1"/>
</dbReference>
<evidence type="ECO:0000256" key="1">
    <source>
        <dbReference type="ARBA" id="ARBA00000135"/>
    </source>
</evidence>
<dbReference type="AlphaFoldDB" id="E3CW34"/>
<dbReference type="SUPFAM" id="SSF53187">
    <property type="entry name" value="Zn-dependent exopeptidases"/>
    <property type="match status" value="1"/>
</dbReference>
<dbReference type="EMBL" id="CM001022">
    <property type="protein sequence ID" value="EFQ24289.1"/>
    <property type="molecule type" value="Genomic_DNA"/>
</dbReference>
<dbReference type="GO" id="GO:0030145">
    <property type="term" value="F:manganese ion binding"/>
    <property type="evidence" value="ECO:0007669"/>
    <property type="project" value="UniProtKB-UniRule"/>
</dbReference>
<comment type="subcellular location">
    <subcellularLocation>
        <location evidence="7">Cytoplasm</location>
    </subcellularLocation>
</comment>
<evidence type="ECO:0000313" key="10">
    <source>
        <dbReference type="Proteomes" id="UP000005096"/>
    </source>
</evidence>
<dbReference type="PaxDb" id="584708-Apau_1875"/>
<comment type="similarity">
    <text evidence="3 7">Belongs to the peptidase M17 family.</text>
</comment>
<dbReference type="PANTHER" id="PTHR11963:SF23">
    <property type="entry name" value="CYTOSOL AMINOPEPTIDASE"/>
    <property type="match status" value="1"/>
</dbReference>
<proteinExistence type="inferred from homology"/>
<feature type="binding site" evidence="7">
    <location>
        <position position="258"/>
    </location>
    <ligand>
        <name>Mn(2+)</name>
        <dbReference type="ChEBI" id="CHEBI:29035"/>
        <label>1</label>
    </ligand>
</feature>
<gene>
    <name evidence="7" type="primary">pepA</name>
    <name evidence="9" type="ORF">Apau_1875</name>
</gene>
<comment type="catalytic activity">
    <reaction evidence="2 7">
        <text>Release of an N-terminal amino acid, preferentially leucine, but not glutamic or aspartic acids.</text>
        <dbReference type="EC" id="3.4.11.10"/>
    </reaction>
</comment>
<keyword evidence="6 7" id="KW-0378">Hydrolase</keyword>
<dbReference type="EC" id="3.4.11.1" evidence="7"/>
<evidence type="ECO:0000313" key="9">
    <source>
        <dbReference type="EMBL" id="EFQ24289.1"/>
    </source>
</evidence>
<dbReference type="GO" id="GO:0006508">
    <property type="term" value="P:proteolysis"/>
    <property type="evidence" value="ECO:0007669"/>
    <property type="project" value="UniProtKB-KW"/>
</dbReference>
<comment type="cofactor">
    <cofactor evidence="7">
        <name>Mn(2+)</name>
        <dbReference type="ChEBI" id="CHEBI:29035"/>
    </cofactor>
    <text evidence="7">Binds 2 manganese ions per subunit.</text>
</comment>
<dbReference type="PROSITE" id="PS00631">
    <property type="entry name" value="CYTOSOL_AP"/>
    <property type="match status" value="1"/>
</dbReference>
<evidence type="ECO:0000256" key="7">
    <source>
        <dbReference type="HAMAP-Rule" id="MF_00181"/>
    </source>
</evidence>
<sequence length="485" mass="51612">MEWSYVPGPVRGDEAEALGVFWREGMESCEGLLAPELETRCRVLAEREAFTGAKGAHAQGFVEDSRGTRLFLVGLGKPEEARGEDLFRAGAAEVARRAAEKGCVSIILAAPGASDPVRSRALAEGVVLGTYRFHKYKARDEKDRFRLPDRVAVAGGNEEGCRRGAILGACQNYARDLANEPGNVVTPEAFAREARALARRYDGTCVVLDEGQLAAKGMNALLAVGRGSANPPRLVHLIRRHPEARVRVAVVGKGVTFDSGGLNIKPGDSMRTMKGDKSGACVALGVFRAVCELDLPLELHVVVGAAENMPDGGSFRPDDILRAYNGKTIEVDNTDAEGRLTLADALAYAGEQHPDRLVDLATLTGACVVALGENTAGLFSPDDALAEALAGASRASGERLWRLPMDDERLKKQLKSPVADLVNCGSRWGGAITAALFLEAFVPPGTAWAHLDIAGVDTVKEPFGWSPKGATGFGVRCLASWLETL</sequence>
<evidence type="ECO:0000256" key="2">
    <source>
        <dbReference type="ARBA" id="ARBA00000967"/>
    </source>
</evidence>
<dbReference type="PANTHER" id="PTHR11963">
    <property type="entry name" value="LEUCINE AMINOPEPTIDASE-RELATED"/>
    <property type="match status" value="1"/>
</dbReference>
<evidence type="ECO:0000256" key="5">
    <source>
        <dbReference type="ARBA" id="ARBA00022670"/>
    </source>
</evidence>
<dbReference type="Gene3D" id="3.40.630.10">
    <property type="entry name" value="Zn peptidases"/>
    <property type="match status" value="1"/>
</dbReference>
<comment type="catalytic activity">
    <reaction evidence="1 7">
        <text>Release of an N-terminal amino acid, Xaa-|-Yaa-, in which Xaa is preferably Leu, but may be other amino acids including Pro although not Arg or Lys, and Yaa may be Pro. Amino acid amides and methyl esters are also readily hydrolyzed, but rates on arylamides are exceedingly low.</text>
        <dbReference type="EC" id="3.4.11.1"/>
    </reaction>
</comment>
<dbReference type="InterPro" id="IPR023042">
    <property type="entry name" value="Peptidase_M17_leu_NH2_pept"/>
</dbReference>
<evidence type="ECO:0000256" key="3">
    <source>
        <dbReference type="ARBA" id="ARBA00009528"/>
    </source>
</evidence>
<accession>E3CW34</accession>
<dbReference type="GO" id="GO:0070006">
    <property type="term" value="F:metalloaminopeptidase activity"/>
    <property type="evidence" value="ECO:0007669"/>
    <property type="project" value="InterPro"/>
</dbReference>
<dbReference type="HAMAP" id="MF_00181">
    <property type="entry name" value="Cytosol_peptidase_M17"/>
    <property type="match status" value="1"/>
</dbReference>
<organism evidence="9 10">
    <name type="scientific">Aminomonas paucivorans DSM 12260</name>
    <dbReference type="NCBI Taxonomy" id="584708"/>
    <lineage>
        <taxon>Bacteria</taxon>
        <taxon>Thermotogati</taxon>
        <taxon>Synergistota</taxon>
        <taxon>Synergistia</taxon>
        <taxon>Synergistales</taxon>
        <taxon>Synergistaceae</taxon>
        <taxon>Aminomonas</taxon>
    </lineage>
</organism>
<feature type="binding site" evidence="7">
    <location>
        <position position="258"/>
    </location>
    <ligand>
        <name>Mn(2+)</name>
        <dbReference type="ChEBI" id="CHEBI:29035"/>
        <label>2</label>
    </ligand>
</feature>
<feature type="binding site" evidence="7">
    <location>
        <position position="337"/>
    </location>
    <ligand>
        <name>Mn(2+)</name>
        <dbReference type="ChEBI" id="CHEBI:29035"/>
        <label>2</label>
    </ligand>
</feature>
<feature type="binding site" evidence="7">
    <location>
        <position position="276"/>
    </location>
    <ligand>
        <name>Mn(2+)</name>
        <dbReference type="ChEBI" id="CHEBI:29035"/>
        <label>2</label>
    </ligand>
</feature>
<dbReference type="HOGENOM" id="CLU_013734_2_2_0"/>
<dbReference type="Proteomes" id="UP000005096">
    <property type="component" value="Chromosome"/>
</dbReference>
<dbReference type="STRING" id="584708.Apau_1875"/>
<dbReference type="Pfam" id="PF02789">
    <property type="entry name" value="Peptidase_M17_N"/>
    <property type="match status" value="1"/>
</dbReference>
<feature type="binding site" evidence="7">
    <location>
        <position position="335"/>
    </location>
    <ligand>
        <name>Mn(2+)</name>
        <dbReference type="ChEBI" id="CHEBI:29035"/>
        <label>1</label>
    </ligand>
</feature>
<feature type="binding site" evidence="7">
    <location>
        <position position="337"/>
    </location>
    <ligand>
        <name>Mn(2+)</name>
        <dbReference type="ChEBI" id="CHEBI:29035"/>
        <label>1</label>
    </ligand>
</feature>
<keyword evidence="7" id="KW-0464">Manganese</keyword>
<dbReference type="Pfam" id="PF00883">
    <property type="entry name" value="Peptidase_M17"/>
    <property type="match status" value="1"/>
</dbReference>
<keyword evidence="4 7" id="KW-0031">Aminopeptidase</keyword>
<feature type="active site" evidence="7">
    <location>
        <position position="339"/>
    </location>
</feature>
<keyword evidence="10" id="KW-1185">Reference proteome</keyword>
<dbReference type="eggNOG" id="COG0260">
    <property type="taxonomic scope" value="Bacteria"/>
</dbReference>
<feature type="domain" description="Cytosol aminopeptidase" evidence="8">
    <location>
        <begin position="333"/>
        <end position="340"/>
    </location>
</feature>
<keyword evidence="7" id="KW-0963">Cytoplasm</keyword>
<dbReference type="PRINTS" id="PR00481">
    <property type="entry name" value="LAMNOPPTDASE"/>
</dbReference>
<evidence type="ECO:0000259" key="8">
    <source>
        <dbReference type="PROSITE" id="PS00631"/>
    </source>
</evidence>
<evidence type="ECO:0000256" key="4">
    <source>
        <dbReference type="ARBA" id="ARBA00022438"/>
    </source>
</evidence>
<dbReference type="Gene3D" id="3.40.220.10">
    <property type="entry name" value="Leucine Aminopeptidase, subunit E, domain 1"/>
    <property type="match status" value="1"/>
</dbReference>
<name>E3CW34_9BACT</name>
<dbReference type="EC" id="3.4.11.10" evidence="7"/>
<dbReference type="GO" id="GO:0005737">
    <property type="term" value="C:cytoplasm"/>
    <property type="evidence" value="ECO:0007669"/>
    <property type="project" value="UniProtKB-SubCell"/>
</dbReference>
<dbReference type="InterPro" id="IPR008283">
    <property type="entry name" value="Peptidase_M17_N"/>
</dbReference>